<dbReference type="GO" id="GO:0008168">
    <property type="term" value="F:methyltransferase activity"/>
    <property type="evidence" value="ECO:0007669"/>
    <property type="project" value="UniProtKB-KW"/>
</dbReference>
<dbReference type="HAMAP" id="MF_00735">
    <property type="entry name" value="Methyltr_PrmA"/>
    <property type="match status" value="1"/>
</dbReference>
<keyword evidence="3 6" id="KW-0489">Methyltransferase</keyword>
<organism evidence="7 8">
    <name type="scientific">Microbulbifer epialgicus</name>
    <dbReference type="NCBI Taxonomy" id="393907"/>
    <lineage>
        <taxon>Bacteria</taxon>
        <taxon>Pseudomonadati</taxon>
        <taxon>Pseudomonadota</taxon>
        <taxon>Gammaproteobacteria</taxon>
        <taxon>Cellvibrionales</taxon>
        <taxon>Microbulbiferaceae</taxon>
        <taxon>Microbulbifer</taxon>
    </lineage>
</organism>
<feature type="binding site" evidence="6">
    <location>
        <position position="144"/>
    </location>
    <ligand>
        <name>S-adenosyl-L-methionine</name>
        <dbReference type="ChEBI" id="CHEBI:59789"/>
    </ligand>
</feature>
<dbReference type="Gene3D" id="3.40.50.150">
    <property type="entry name" value="Vaccinia Virus protein VP39"/>
    <property type="match status" value="1"/>
</dbReference>
<evidence type="ECO:0000256" key="3">
    <source>
        <dbReference type="ARBA" id="ARBA00022603"/>
    </source>
</evidence>
<comment type="similarity">
    <text evidence="1 6">Belongs to the methyltransferase superfamily. PrmA family.</text>
</comment>
<feature type="binding site" evidence="6">
    <location>
        <position position="187"/>
    </location>
    <ligand>
        <name>S-adenosyl-L-methionine</name>
        <dbReference type="ChEBI" id="CHEBI:59789"/>
    </ligand>
</feature>
<dbReference type="InterPro" id="IPR029063">
    <property type="entry name" value="SAM-dependent_MTases_sf"/>
</dbReference>
<dbReference type="PANTHER" id="PTHR43648">
    <property type="entry name" value="ELECTRON TRANSFER FLAVOPROTEIN BETA SUBUNIT LYSINE METHYLTRANSFERASE"/>
    <property type="match status" value="1"/>
</dbReference>
<evidence type="ECO:0000256" key="6">
    <source>
        <dbReference type="HAMAP-Rule" id="MF_00735"/>
    </source>
</evidence>
<dbReference type="CDD" id="cd02440">
    <property type="entry name" value="AdoMet_MTases"/>
    <property type="match status" value="1"/>
</dbReference>
<keyword evidence="8" id="KW-1185">Reference proteome</keyword>
<evidence type="ECO:0000313" key="8">
    <source>
        <dbReference type="Proteomes" id="UP001569428"/>
    </source>
</evidence>
<dbReference type="GO" id="GO:0005840">
    <property type="term" value="C:ribosome"/>
    <property type="evidence" value="ECO:0007669"/>
    <property type="project" value="UniProtKB-KW"/>
</dbReference>
<gene>
    <name evidence="6 7" type="primary">prmA</name>
    <name evidence="7" type="ORF">ACCI49_08280</name>
</gene>
<dbReference type="EMBL" id="JBGMEK010000013">
    <property type="protein sequence ID" value="MFA0810918.1"/>
    <property type="molecule type" value="Genomic_DNA"/>
</dbReference>
<evidence type="ECO:0000256" key="4">
    <source>
        <dbReference type="ARBA" id="ARBA00022679"/>
    </source>
</evidence>
<dbReference type="PANTHER" id="PTHR43648:SF1">
    <property type="entry name" value="ELECTRON TRANSFER FLAVOPROTEIN BETA SUBUNIT LYSINE METHYLTRANSFERASE"/>
    <property type="match status" value="1"/>
</dbReference>
<name>A0ABV4NZL0_9GAMM</name>
<evidence type="ECO:0000313" key="7">
    <source>
        <dbReference type="EMBL" id="MFA0810918.1"/>
    </source>
</evidence>
<sequence length="293" mass="32438">MPWLQLRVDTDRAQAEKIENALLFAGAVSVTLQDNADQPILEPGLGEVPLWEQTRVTGLFDAEIDTAVTEAKAASYLCELLPNVRWEQLEDKDWEREWMTHYKPIQCGDNLWICPSWCEPPHPESVNLLLDPGLAFGTGTHPTTYLCLQWLAQEPLQGKSVIDFGCGSGILGIGTLLLGAERAIGTDIDPQALIASRDNAKRNGIDPKRFPVYLPEQMPQESVDVMLANILAGPLVELATELIKLTKVGGRICLSGILVSQAEQVKAAYAQNIEFDEDGEHEDWVRLNGTRIR</sequence>
<dbReference type="EC" id="2.1.1.-" evidence="6"/>
<keyword evidence="5 6" id="KW-0949">S-adenosyl-L-methionine</keyword>
<dbReference type="RefSeq" id="WP_371838489.1">
    <property type="nucleotide sequence ID" value="NZ_JBGMEK010000013.1"/>
</dbReference>
<dbReference type="GO" id="GO:0032259">
    <property type="term" value="P:methylation"/>
    <property type="evidence" value="ECO:0007669"/>
    <property type="project" value="UniProtKB-KW"/>
</dbReference>
<proteinExistence type="inferred from homology"/>
<dbReference type="Proteomes" id="UP001569428">
    <property type="component" value="Unassembled WGS sequence"/>
</dbReference>
<keyword evidence="4 6" id="KW-0808">Transferase</keyword>
<keyword evidence="7" id="KW-0687">Ribonucleoprotein</keyword>
<dbReference type="InterPro" id="IPR050078">
    <property type="entry name" value="Ribosomal_L11_MeTrfase_PrmA"/>
</dbReference>
<comment type="caution">
    <text evidence="7">The sequence shown here is derived from an EMBL/GenBank/DDBJ whole genome shotgun (WGS) entry which is preliminary data.</text>
</comment>
<keyword evidence="2 6" id="KW-0963">Cytoplasm</keyword>
<comment type="function">
    <text evidence="6">Methylates ribosomal protein L11.</text>
</comment>
<evidence type="ECO:0000256" key="5">
    <source>
        <dbReference type="ARBA" id="ARBA00022691"/>
    </source>
</evidence>
<reference evidence="7 8" key="1">
    <citation type="submission" date="2024-08" db="EMBL/GenBank/DDBJ databases">
        <authorList>
            <person name="Ishaq N."/>
        </authorList>
    </citation>
    <scope>NUCLEOTIDE SEQUENCE [LARGE SCALE GENOMIC DNA]</scope>
    <source>
        <strain evidence="7 8">DSM 18651</strain>
    </source>
</reference>
<protein>
    <recommendedName>
        <fullName evidence="6">Ribosomal protein L11 methyltransferase</fullName>
        <shortName evidence="6">L11 Mtase</shortName>
        <ecNumber evidence="6">2.1.1.-</ecNumber>
    </recommendedName>
</protein>
<dbReference type="SUPFAM" id="SSF53335">
    <property type="entry name" value="S-adenosyl-L-methionine-dependent methyltransferases"/>
    <property type="match status" value="1"/>
</dbReference>
<evidence type="ECO:0000256" key="2">
    <source>
        <dbReference type="ARBA" id="ARBA00022490"/>
    </source>
</evidence>
<feature type="binding site" evidence="6">
    <location>
        <position position="165"/>
    </location>
    <ligand>
        <name>S-adenosyl-L-methionine</name>
        <dbReference type="ChEBI" id="CHEBI:59789"/>
    </ligand>
</feature>
<dbReference type="Pfam" id="PF06325">
    <property type="entry name" value="PrmA"/>
    <property type="match status" value="1"/>
</dbReference>
<evidence type="ECO:0000256" key="1">
    <source>
        <dbReference type="ARBA" id="ARBA00009741"/>
    </source>
</evidence>
<dbReference type="NCBIfam" id="TIGR00406">
    <property type="entry name" value="prmA"/>
    <property type="match status" value="1"/>
</dbReference>
<comment type="catalytic activity">
    <reaction evidence="6">
        <text>L-lysyl-[protein] + 3 S-adenosyl-L-methionine = N(6),N(6),N(6)-trimethyl-L-lysyl-[protein] + 3 S-adenosyl-L-homocysteine + 3 H(+)</text>
        <dbReference type="Rhea" id="RHEA:54192"/>
        <dbReference type="Rhea" id="RHEA-COMP:9752"/>
        <dbReference type="Rhea" id="RHEA-COMP:13826"/>
        <dbReference type="ChEBI" id="CHEBI:15378"/>
        <dbReference type="ChEBI" id="CHEBI:29969"/>
        <dbReference type="ChEBI" id="CHEBI:57856"/>
        <dbReference type="ChEBI" id="CHEBI:59789"/>
        <dbReference type="ChEBI" id="CHEBI:61961"/>
    </reaction>
</comment>
<feature type="binding site" evidence="6">
    <location>
        <position position="229"/>
    </location>
    <ligand>
        <name>S-adenosyl-L-methionine</name>
        <dbReference type="ChEBI" id="CHEBI:59789"/>
    </ligand>
</feature>
<dbReference type="PIRSF" id="PIRSF000401">
    <property type="entry name" value="RPL11_MTase"/>
    <property type="match status" value="1"/>
</dbReference>
<comment type="subcellular location">
    <subcellularLocation>
        <location evidence="6">Cytoplasm</location>
    </subcellularLocation>
</comment>
<dbReference type="InterPro" id="IPR004498">
    <property type="entry name" value="Ribosomal_PrmA_MeTrfase"/>
</dbReference>
<accession>A0ABV4NZL0</accession>
<keyword evidence="7" id="KW-0689">Ribosomal protein</keyword>